<protein>
    <recommendedName>
        <fullName evidence="3">Secreted protein</fullName>
    </recommendedName>
</protein>
<reference evidence="2" key="1">
    <citation type="journal article" date="2019" name="Int. J. Syst. Evol. Microbiol.">
        <title>The Global Catalogue of Microorganisms (GCM) 10K type strain sequencing project: providing services to taxonomists for standard genome sequencing and annotation.</title>
        <authorList>
            <consortium name="The Broad Institute Genomics Platform"/>
            <consortium name="The Broad Institute Genome Sequencing Center for Infectious Disease"/>
            <person name="Wu L."/>
            <person name="Ma J."/>
        </authorList>
    </citation>
    <scope>NUCLEOTIDE SEQUENCE [LARGE SCALE GENOMIC DNA]</scope>
    <source>
        <strain evidence="2">JCM 10425</strain>
    </source>
</reference>
<accession>A0ABP3EAE3</accession>
<sequence length="114" mass="11216">MPAVGWVTTTFSAVKIFPPPTGTSLVGPSSVPAGVAPAVASADADAVAAALVAAAVDAVVVALSDPSSPYELQAASVAATPNAPAPATTLRRGTALFWLICPPSSESVWRTGSD</sequence>
<dbReference type="Proteomes" id="UP001500967">
    <property type="component" value="Unassembled WGS sequence"/>
</dbReference>
<gene>
    <name evidence="1" type="ORF">GCM10009539_44990</name>
</gene>
<proteinExistence type="predicted"/>
<keyword evidence="2" id="KW-1185">Reference proteome</keyword>
<evidence type="ECO:0008006" key="3">
    <source>
        <dbReference type="Google" id="ProtNLM"/>
    </source>
</evidence>
<comment type="caution">
    <text evidence="1">The sequence shown here is derived from an EMBL/GenBank/DDBJ whole genome shotgun (WGS) entry which is preliminary data.</text>
</comment>
<evidence type="ECO:0000313" key="2">
    <source>
        <dbReference type="Proteomes" id="UP001500967"/>
    </source>
</evidence>
<dbReference type="EMBL" id="BAAAGX010000017">
    <property type="protein sequence ID" value="GAA0254797.1"/>
    <property type="molecule type" value="Genomic_DNA"/>
</dbReference>
<organism evidence="1 2">
    <name type="scientific">Cryptosporangium japonicum</name>
    <dbReference type="NCBI Taxonomy" id="80872"/>
    <lineage>
        <taxon>Bacteria</taxon>
        <taxon>Bacillati</taxon>
        <taxon>Actinomycetota</taxon>
        <taxon>Actinomycetes</taxon>
        <taxon>Cryptosporangiales</taxon>
        <taxon>Cryptosporangiaceae</taxon>
        <taxon>Cryptosporangium</taxon>
    </lineage>
</organism>
<evidence type="ECO:0000313" key="1">
    <source>
        <dbReference type="EMBL" id="GAA0254797.1"/>
    </source>
</evidence>
<name>A0ABP3EAE3_9ACTN</name>